<feature type="transmembrane region" description="Helical" evidence="1">
    <location>
        <begin position="6"/>
        <end position="24"/>
    </location>
</feature>
<proteinExistence type="predicted"/>
<dbReference type="KEGG" id="aman:B6F84_02850"/>
<dbReference type="EMBL" id="CP020477">
    <property type="protein sequence ID" value="ARM75071.1"/>
    <property type="molecule type" value="Genomic_DNA"/>
</dbReference>
<evidence type="ECO:0000313" key="3">
    <source>
        <dbReference type="Proteomes" id="UP000193404"/>
    </source>
</evidence>
<evidence type="ECO:0000256" key="1">
    <source>
        <dbReference type="SAM" id="Phobius"/>
    </source>
</evidence>
<dbReference type="Proteomes" id="UP000193404">
    <property type="component" value="Chromosome"/>
</dbReference>
<reference evidence="2 3" key="1">
    <citation type="submission" date="2017-03" db="EMBL/GenBank/DDBJ databases">
        <title>Sulfur activation and transportation mechanism of thermophilic Archaea Acidianus manzaensis YN-25.</title>
        <authorList>
            <person name="Ma Y."/>
            <person name="Yang Y."/>
            <person name="Xia J."/>
        </authorList>
    </citation>
    <scope>NUCLEOTIDE SEQUENCE [LARGE SCALE GENOMIC DNA]</scope>
    <source>
        <strain evidence="2 3">YN-25</strain>
    </source>
</reference>
<name>A0A1W6JXN8_9CREN</name>
<evidence type="ECO:0008006" key="4">
    <source>
        <dbReference type="Google" id="ProtNLM"/>
    </source>
</evidence>
<dbReference type="GeneID" id="41589823"/>
<keyword evidence="1" id="KW-0812">Transmembrane</keyword>
<dbReference type="AlphaFoldDB" id="A0A1W6JXN8"/>
<dbReference type="STRING" id="282676.B6F84_02850"/>
<keyword evidence="1" id="KW-1133">Transmembrane helix</keyword>
<feature type="transmembrane region" description="Helical" evidence="1">
    <location>
        <begin position="33"/>
        <end position="51"/>
    </location>
</feature>
<accession>A0A1W6JXN8</accession>
<protein>
    <recommendedName>
        <fullName evidence="4">Sodium:proton antiporter</fullName>
    </recommendedName>
</protein>
<dbReference type="RefSeq" id="WP_148690828.1">
    <property type="nucleotide sequence ID" value="NZ_CP020477.1"/>
</dbReference>
<evidence type="ECO:0000313" key="2">
    <source>
        <dbReference type="EMBL" id="ARM75071.1"/>
    </source>
</evidence>
<keyword evidence="3" id="KW-1185">Reference proteome</keyword>
<keyword evidence="1" id="KW-0472">Membrane</keyword>
<organism evidence="2 3">
    <name type="scientific">Acidianus manzaensis</name>
    <dbReference type="NCBI Taxonomy" id="282676"/>
    <lineage>
        <taxon>Archaea</taxon>
        <taxon>Thermoproteota</taxon>
        <taxon>Thermoprotei</taxon>
        <taxon>Sulfolobales</taxon>
        <taxon>Sulfolobaceae</taxon>
        <taxon>Acidianus</taxon>
    </lineage>
</organism>
<sequence length="80" mass="9113">MDLLIPALVGGFIITTAFITFYLIKKPDFSDTLIFYAIYAAYYMALILIYFNVIPLAIITASLLIIAVLAWKFLKKIKIF</sequence>
<gene>
    <name evidence="2" type="ORF">B6F84_02850</name>
</gene>